<keyword evidence="1" id="KW-0677">Repeat</keyword>
<keyword evidence="2" id="KW-0694">RNA-binding</keyword>
<feature type="region of interest" description="Disordered" evidence="3">
    <location>
        <begin position="1"/>
        <end position="87"/>
    </location>
</feature>
<keyword evidence="6" id="KW-1185">Reference proteome</keyword>
<dbReference type="Pfam" id="PF00013">
    <property type="entry name" value="KH_1"/>
    <property type="match status" value="3"/>
</dbReference>
<dbReference type="Proteomes" id="UP001055439">
    <property type="component" value="Chromosome 3"/>
</dbReference>
<name>A0A9E7FER3_9LILI</name>
<feature type="compositionally biased region" description="Basic and acidic residues" evidence="3">
    <location>
        <begin position="10"/>
        <end position="32"/>
    </location>
</feature>
<evidence type="ECO:0000313" key="5">
    <source>
        <dbReference type="EMBL" id="URD92847.1"/>
    </source>
</evidence>
<dbReference type="InterPro" id="IPR036612">
    <property type="entry name" value="KH_dom_type_1_sf"/>
</dbReference>
<dbReference type="Gene3D" id="3.30.1370.10">
    <property type="entry name" value="K Homology domain, type 1"/>
    <property type="match status" value="3"/>
</dbReference>
<dbReference type="EMBL" id="CP097505">
    <property type="protein sequence ID" value="URD92847.1"/>
    <property type="molecule type" value="Genomic_DNA"/>
</dbReference>
<evidence type="ECO:0000256" key="1">
    <source>
        <dbReference type="ARBA" id="ARBA00022737"/>
    </source>
</evidence>
<dbReference type="PANTHER" id="PTHR10288">
    <property type="entry name" value="KH DOMAIN CONTAINING RNA BINDING PROTEIN"/>
    <property type="match status" value="1"/>
</dbReference>
<dbReference type="AlphaFoldDB" id="A0A9E7FER3"/>
<feature type="domain" description="K Homology" evidence="4">
    <location>
        <begin position="222"/>
        <end position="294"/>
    </location>
</feature>
<dbReference type="CDD" id="cd22437">
    <property type="entry name" value="KH-I_BTR1_rpt2"/>
    <property type="match status" value="1"/>
</dbReference>
<dbReference type="PROSITE" id="PS50084">
    <property type="entry name" value="KH_TYPE_1"/>
    <property type="match status" value="3"/>
</dbReference>
<organism evidence="5 6">
    <name type="scientific">Musa troglodytarum</name>
    <name type="common">fe'i banana</name>
    <dbReference type="NCBI Taxonomy" id="320322"/>
    <lineage>
        <taxon>Eukaryota</taxon>
        <taxon>Viridiplantae</taxon>
        <taxon>Streptophyta</taxon>
        <taxon>Embryophyta</taxon>
        <taxon>Tracheophyta</taxon>
        <taxon>Spermatophyta</taxon>
        <taxon>Magnoliopsida</taxon>
        <taxon>Liliopsida</taxon>
        <taxon>Zingiberales</taxon>
        <taxon>Musaceae</taxon>
        <taxon>Musa</taxon>
    </lineage>
</organism>
<feature type="domain" description="K Homology" evidence="4">
    <location>
        <begin position="138"/>
        <end position="211"/>
    </location>
</feature>
<evidence type="ECO:0000256" key="3">
    <source>
        <dbReference type="SAM" id="MobiDB-lite"/>
    </source>
</evidence>
<dbReference type="SUPFAM" id="SSF54791">
    <property type="entry name" value="Eukaryotic type KH-domain (KH-domain type I)"/>
    <property type="match status" value="3"/>
</dbReference>
<accession>A0A9E7FER3</accession>
<protein>
    <submittedName>
        <fullName evidence="5">RNA-binding protein</fullName>
    </submittedName>
</protein>
<evidence type="ECO:0000313" key="6">
    <source>
        <dbReference type="Proteomes" id="UP001055439"/>
    </source>
</evidence>
<dbReference type="GO" id="GO:0003723">
    <property type="term" value="F:RNA binding"/>
    <property type="evidence" value="ECO:0007669"/>
    <property type="project" value="UniProtKB-UniRule"/>
</dbReference>
<reference evidence="5" key="1">
    <citation type="submission" date="2022-05" db="EMBL/GenBank/DDBJ databases">
        <title>The Musa troglodytarum L. genome provides insights into the mechanism of non-climacteric behaviour and enrichment of carotenoids.</title>
        <authorList>
            <person name="Wang J."/>
        </authorList>
    </citation>
    <scope>NUCLEOTIDE SEQUENCE</scope>
    <source>
        <tissue evidence="5">Leaf</tissue>
    </source>
</reference>
<evidence type="ECO:0000256" key="2">
    <source>
        <dbReference type="PROSITE-ProRule" id="PRU00117"/>
    </source>
</evidence>
<dbReference type="OrthoDB" id="441329at2759"/>
<dbReference type="SMART" id="SM00322">
    <property type="entry name" value="KH"/>
    <property type="match status" value="3"/>
</dbReference>
<sequence length="445" mass="48016">MTSPRAPNHRPNEPPHDRRGAREKRTETRDRQGGTANGLRQARPSSTHPACLPSRLRSAKSFPMESPELHGDSSPDAVPRRSQCRRSPPLGNVDCSFAFLDPMDEQRRSSDGLLYAIVLLIHKPDLLNTSIFLDDKEKQTHIRFLVSNTAAGCIIGKGGLTITEFQSQSGARIQLSRNHEVFPGTSDRIILISGAFSEVMKAMELILEKLLNVVEEGNDVEGRSKVRLIVPNSSCGAIIGKGGSTIKSFVEESQAGIKISPQDNIAVLNDRLVSLTGSFEEQMHAIFLILSKLIEDAHYPQTLNLPFPYSGVNFPGFPGVPVSYLIPSVAYPVGYGANGIGGKYLSNKGVASPLVSSRSPGGSHENQSNSTTIGIADEHIGAVVGRGGRNITEISQVSGARIKISDRGDFILGTSDRKVTITGSQEAIRAAEAMIMQKVSSNSER</sequence>
<feature type="domain" description="K Homology" evidence="4">
    <location>
        <begin position="367"/>
        <end position="440"/>
    </location>
</feature>
<dbReference type="InterPro" id="IPR004087">
    <property type="entry name" value="KH_dom"/>
</dbReference>
<dbReference type="InterPro" id="IPR004088">
    <property type="entry name" value="KH_dom_type_1"/>
</dbReference>
<proteinExistence type="predicted"/>
<gene>
    <name evidence="5" type="ORF">MUK42_32679</name>
</gene>
<evidence type="ECO:0000259" key="4">
    <source>
        <dbReference type="SMART" id="SM00322"/>
    </source>
</evidence>